<name>A0AA43TVA9_9LECA</name>
<keyword evidence="2" id="KW-0472">Membrane</keyword>
<keyword evidence="2" id="KW-0812">Transmembrane</keyword>
<protein>
    <submittedName>
        <fullName evidence="3">Uncharacterized protein</fullName>
    </submittedName>
</protein>
<evidence type="ECO:0000256" key="2">
    <source>
        <dbReference type="SAM" id="Phobius"/>
    </source>
</evidence>
<keyword evidence="4" id="KW-1185">Reference proteome</keyword>
<gene>
    <name evidence="3" type="ORF">OHK93_008656</name>
</gene>
<keyword evidence="2" id="KW-1133">Transmembrane helix</keyword>
<feature type="compositionally biased region" description="Polar residues" evidence="1">
    <location>
        <begin position="499"/>
        <end position="530"/>
    </location>
</feature>
<feature type="region of interest" description="Disordered" evidence="1">
    <location>
        <begin position="577"/>
        <end position="597"/>
    </location>
</feature>
<feature type="transmembrane region" description="Helical" evidence="2">
    <location>
        <begin position="331"/>
        <end position="352"/>
    </location>
</feature>
<reference evidence="3" key="1">
    <citation type="journal article" date="2023" name="Genome Biol. Evol.">
        <title>First Whole Genome Sequence and Flow Cytometry Genome Size Data for the Lichen-Forming Fungus Ramalina farinacea (Ascomycota).</title>
        <authorList>
            <person name="Llewellyn T."/>
            <person name="Mian S."/>
            <person name="Hill R."/>
            <person name="Leitch I.J."/>
            <person name="Gaya E."/>
        </authorList>
    </citation>
    <scope>NUCLEOTIDE SEQUENCE</scope>
    <source>
        <strain evidence="3">LIQ254RAFAR</strain>
    </source>
</reference>
<dbReference type="Proteomes" id="UP001161017">
    <property type="component" value="Unassembled WGS sequence"/>
</dbReference>
<feature type="region of interest" description="Disordered" evidence="1">
    <location>
        <begin position="465"/>
        <end position="484"/>
    </location>
</feature>
<feature type="region of interest" description="Disordered" evidence="1">
    <location>
        <begin position="492"/>
        <end position="530"/>
    </location>
</feature>
<proteinExistence type="predicted"/>
<dbReference type="AlphaFoldDB" id="A0AA43TVA9"/>
<comment type="caution">
    <text evidence="3">The sequence shown here is derived from an EMBL/GenBank/DDBJ whole genome shotgun (WGS) entry which is preliminary data.</text>
</comment>
<accession>A0AA43TVA9</accession>
<dbReference type="EMBL" id="JAPUFD010000009">
    <property type="protein sequence ID" value="MDI1489378.1"/>
    <property type="molecule type" value="Genomic_DNA"/>
</dbReference>
<feature type="transmembrane region" description="Helical" evidence="2">
    <location>
        <begin position="372"/>
        <end position="393"/>
    </location>
</feature>
<evidence type="ECO:0000256" key="1">
    <source>
        <dbReference type="SAM" id="MobiDB-lite"/>
    </source>
</evidence>
<evidence type="ECO:0000313" key="4">
    <source>
        <dbReference type="Proteomes" id="UP001161017"/>
    </source>
</evidence>
<organism evidence="3 4">
    <name type="scientific">Ramalina farinacea</name>
    <dbReference type="NCBI Taxonomy" id="258253"/>
    <lineage>
        <taxon>Eukaryota</taxon>
        <taxon>Fungi</taxon>
        <taxon>Dikarya</taxon>
        <taxon>Ascomycota</taxon>
        <taxon>Pezizomycotina</taxon>
        <taxon>Lecanoromycetes</taxon>
        <taxon>OSLEUM clade</taxon>
        <taxon>Lecanoromycetidae</taxon>
        <taxon>Lecanorales</taxon>
        <taxon>Lecanorineae</taxon>
        <taxon>Ramalinaceae</taxon>
        <taxon>Ramalina</taxon>
    </lineage>
</organism>
<sequence>MAKAFWTKRWASYERTSINEGLAYWYDSLRVRVHIGFCDEEESKKEDIARFSNLEDENVEFAIDHIKRNFPDPPNDLASPSPLVRRVRRPATIGANVRVLQYHGALQSDSVAFGGNDTDLAGKFEFVNGLSSLAWTATYDYLPEPFYVNLTADFGYCNTSIKTNTDVGIYTYANGTTTNSTHFARIAEDVKSLENSNNYSDTTAMNDHLVLQATLLLGEVNRAMERIPRFCDAANQSTLVPDEAMSPPPNDTQKVQYLKDELRRKLFMYGQPGATDEELNAAELGQAYHGPDPTVQLGPTVTETNTETATATATATRNPNPLGIGPTRRGYNLFVAVGAPSSIVVGAAGSFVNSLAWKSGNVHAVDWSSVTGGAIGLFFGFILTAVLLGRLLAFGTLNAPADTAAAIVSNPADTIVRPAVRSTARAGRTVVGTSRENLMGLAIISNLRRGVREQDTQLAELEEIASHGGLSGRPSDDPLGVLDLRQGGFSSMGLPIAGPSNSQDVAGPSNSQDVAGPSNSQDVAGTSSDNGVCDIEQRAAAIVAGLARLQGPHAFTHEEAVAEGLTDETGLLPVAEEEAVIRPEQNRDNGGNCHYEE</sequence>
<evidence type="ECO:0000313" key="3">
    <source>
        <dbReference type="EMBL" id="MDI1489378.1"/>
    </source>
</evidence>